<dbReference type="AlphaFoldDB" id="A0A6G0Z645"/>
<keyword evidence="2" id="KW-0808">Transferase</keyword>
<keyword evidence="2" id="KW-0695">RNA-directed DNA polymerase</keyword>
<feature type="region of interest" description="Disordered" evidence="1">
    <location>
        <begin position="22"/>
        <end position="43"/>
    </location>
</feature>
<keyword evidence="2" id="KW-0548">Nucleotidyltransferase</keyword>
<sequence length="43" mass="4912">MSTLASYSYNIYIKKNDLNQSNPIANLASNTLPDNPSRRLKRK</sequence>
<protein>
    <submittedName>
        <fullName evidence="2">Putative RNA-directed DNA polymerase from transposon X-element</fullName>
    </submittedName>
</protein>
<evidence type="ECO:0000313" key="3">
    <source>
        <dbReference type="Proteomes" id="UP000478052"/>
    </source>
</evidence>
<evidence type="ECO:0000256" key="1">
    <source>
        <dbReference type="SAM" id="MobiDB-lite"/>
    </source>
</evidence>
<accession>A0A6G0Z645</accession>
<dbReference type="Proteomes" id="UP000478052">
    <property type="component" value="Unassembled WGS sequence"/>
</dbReference>
<name>A0A6G0Z645_APHCR</name>
<dbReference type="GO" id="GO:0003964">
    <property type="term" value="F:RNA-directed DNA polymerase activity"/>
    <property type="evidence" value="ECO:0007669"/>
    <property type="project" value="UniProtKB-KW"/>
</dbReference>
<feature type="compositionally biased region" description="Polar residues" evidence="1">
    <location>
        <begin position="22"/>
        <end position="34"/>
    </location>
</feature>
<gene>
    <name evidence="2" type="ORF">FWK35_00015779</name>
</gene>
<dbReference type="EMBL" id="VUJU01001260">
    <property type="protein sequence ID" value="KAF0766125.1"/>
    <property type="molecule type" value="Genomic_DNA"/>
</dbReference>
<comment type="caution">
    <text evidence="2">The sequence shown here is derived from an EMBL/GenBank/DDBJ whole genome shotgun (WGS) entry which is preliminary data.</text>
</comment>
<evidence type="ECO:0000313" key="2">
    <source>
        <dbReference type="EMBL" id="KAF0766125.1"/>
    </source>
</evidence>
<proteinExistence type="predicted"/>
<keyword evidence="3" id="KW-1185">Reference proteome</keyword>
<organism evidence="2 3">
    <name type="scientific">Aphis craccivora</name>
    <name type="common">Cowpea aphid</name>
    <dbReference type="NCBI Taxonomy" id="307492"/>
    <lineage>
        <taxon>Eukaryota</taxon>
        <taxon>Metazoa</taxon>
        <taxon>Ecdysozoa</taxon>
        <taxon>Arthropoda</taxon>
        <taxon>Hexapoda</taxon>
        <taxon>Insecta</taxon>
        <taxon>Pterygota</taxon>
        <taxon>Neoptera</taxon>
        <taxon>Paraneoptera</taxon>
        <taxon>Hemiptera</taxon>
        <taxon>Sternorrhyncha</taxon>
        <taxon>Aphidomorpha</taxon>
        <taxon>Aphidoidea</taxon>
        <taxon>Aphididae</taxon>
        <taxon>Aphidini</taxon>
        <taxon>Aphis</taxon>
        <taxon>Aphis</taxon>
    </lineage>
</organism>
<reference evidence="2 3" key="1">
    <citation type="submission" date="2019-08" db="EMBL/GenBank/DDBJ databases">
        <title>Whole genome of Aphis craccivora.</title>
        <authorList>
            <person name="Voronova N.V."/>
            <person name="Shulinski R.S."/>
            <person name="Bandarenka Y.V."/>
            <person name="Zhorov D.G."/>
            <person name="Warner D."/>
        </authorList>
    </citation>
    <scope>NUCLEOTIDE SEQUENCE [LARGE SCALE GENOMIC DNA]</scope>
    <source>
        <strain evidence="2">180601</strain>
        <tissue evidence="2">Whole Body</tissue>
    </source>
</reference>